<keyword evidence="3" id="KW-0547">Nucleotide-binding</keyword>
<evidence type="ECO:0000259" key="8">
    <source>
        <dbReference type="PROSITE" id="PS50893"/>
    </source>
</evidence>
<dbReference type="SUPFAM" id="SSF90123">
    <property type="entry name" value="ABC transporter transmembrane region"/>
    <property type="match status" value="1"/>
</dbReference>
<feature type="domain" description="ABC transmembrane type-1" evidence="9">
    <location>
        <begin position="19"/>
        <end position="328"/>
    </location>
</feature>
<gene>
    <name evidence="10" type="ORF">BDD14_4761</name>
</gene>
<feature type="transmembrane region" description="Helical" evidence="7">
    <location>
        <begin position="76"/>
        <end position="95"/>
    </location>
</feature>
<dbReference type="CDD" id="cd03251">
    <property type="entry name" value="ABCC_MsbA"/>
    <property type="match status" value="1"/>
</dbReference>
<dbReference type="PANTHER" id="PTHR43394">
    <property type="entry name" value="ATP-DEPENDENT PERMEASE MDL1, MITOCHONDRIAL"/>
    <property type="match status" value="1"/>
</dbReference>
<dbReference type="PANTHER" id="PTHR43394:SF1">
    <property type="entry name" value="ATP-BINDING CASSETTE SUB-FAMILY B MEMBER 10, MITOCHONDRIAL"/>
    <property type="match status" value="1"/>
</dbReference>
<comment type="subcellular location">
    <subcellularLocation>
        <location evidence="1">Cell membrane</location>
        <topology evidence="1">Multi-pass membrane protein</topology>
    </subcellularLocation>
</comment>
<dbReference type="InterPro" id="IPR039421">
    <property type="entry name" value="Type_1_exporter"/>
</dbReference>
<feature type="transmembrane region" description="Helical" evidence="7">
    <location>
        <begin position="168"/>
        <end position="197"/>
    </location>
</feature>
<dbReference type="InterPro" id="IPR017871">
    <property type="entry name" value="ABC_transporter-like_CS"/>
</dbReference>
<feature type="domain" description="ABC transporter" evidence="8">
    <location>
        <begin position="362"/>
        <end position="600"/>
    </location>
</feature>
<keyword evidence="6 7" id="KW-0472">Membrane</keyword>
<dbReference type="Pfam" id="PF00005">
    <property type="entry name" value="ABC_tran"/>
    <property type="match status" value="1"/>
</dbReference>
<evidence type="ECO:0000256" key="6">
    <source>
        <dbReference type="ARBA" id="ARBA00023136"/>
    </source>
</evidence>
<dbReference type="PROSITE" id="PS50929">
    <property type="entry name" value="ABC_TM1F"/>
    <property type="match status" value="1"/>
</dbReference>
<dbReference type="GO" id="GO:0005524">
    <property type="term" value="F:ATP binding"/>
    <property type="evidence" value="ECO:0007669"/>
    <property type="project" value="UniProtKB-KW"/>
</dbReference>
<dbReference type="GO" id="GO:0015421">
    <property type="term" value="F:ABC-type oligopeptide transporter activity"/>
    <property type="evidence" value="ECO:0007669"/>
    <property type="project" value="TreeGrafter"/>
</dbReference>
<feature type="transmembrane region" description="Helical" evidence="7">
    <location>
        <begin position="263"/>
        <end position="286"/>
    </location>
</feature>
<dbReference type="GO" id="GO:0005886">
    <property type="term" value="C:plasma membrane"/>
    <property type="evidence" value="ECO:0007669"/>
    <property type="project" value="UniProtKB-SubCell"/>
</dbReference>
<dbReference type="AlphaFoldDB" id="A0A4Q7YZ81"/>
<name>A0A4Q7YZ81_9BACT</name>
<keyword evidence="5 7" id="KW-1133">Transmembrane helix</keyword>
<evidence type="ECO:0000256" key="7">
    <source>
        <dbReference type="SAM" id="Phobius"/>
    </source>
</evidence>
<sequence length="625" mass="69717">MKRIWRLLLYVRPYALQLAGSVFLMATVGAMAALRILLVKPIFDNVLSPDAPTGDVLRFHLPHIDRELNLQFLVPGYFHNAWTVVAYALIVSAVLKSVCDYLGTYLVNYAGFGMITDLRNDLYNAVLRRSVAFFQKHTTGTLLSTLINDIERVQYAMSSVLGDFMQQFFTLLFTACVVVVVGGKLAWVLLLFVPVVISSARRIGRRVRQTTRKGQDKLAEIQNILHETITGNRIVKAFGMELWEMNRFRRAARRLFRANLKSVSVQAISSPLMDALGSVGIALLLLLGRGRILHHEMTAGSFIAFLVAVFTLYDPVRKFALFYNSFQQALGASEDIFKFMDAQDDVREKRRAVPLKGFQQEIRFENVGFGYAGDDGTITQVLHGISLDVKPGEVIAFVGPSGAGKSSLVNLIPRFFDVNEGRMLIDGHDLRDVTIASLREQIGKVTQETVLFNDTVRNNIAYGQPDVPLSKVEEAARMALAHEFILKMPEGYDTRIGEKGVRLSGGERQRLAIARAILKNAPILILDEATSALDTESEQFVQAALANLMQGRTVFVIAHRLSTVRRATKIVVLERGRITETGTHEELMRKSGMYRRLYDMQFGEEGPAVAESEPALQPAELEGFA</sequence>
<dbReference type="PROSITE" id="PS00211">
    <property type="entry name" value="ABC_TRANSPORTER_1"/>
    <property type="match status" value="1"/>
</dbReference>
<dbReference type="CDD" id="cd18552">
    <property type="entry name" value="ABC_6TM_MsbA_like"/>
    <property type="match status" value="1"/>
</dbReference>
<reference evidence="10 11" key="1">
    <citation type="submission" date="2019-02" db="EMBL/GenBank/DDBJ databases">
        <title>Genomic Encyclopedia of Archaeal and Bacterial Type Strains, Phase II (KMG-II): from individual species to whole genera.</title>
        <authorList>
            <person name="Goeker M."/>
        </authorList>
    </citation>
    <scope>NUCLEOTIDE SEQUENCE [LARGE SCALE GENOMIC DNA]</scope>
    <source>
        <strain evidence="10 11">DSM 18101</strain>
    </source>
</reference>
<keyword evidence="4 10" id="KW-0067">ATP-binding</keyword>
<feature type="transmembrane region" description="Helical" evidence="7">
    <location>
        <begin position="14"/>
        <end position="38"/>
    </location>
</feature>
<protein>
    <submittedName>
        <fullName evidence="10">Subfamily B ATP-binding cassette protein MsbA</fullName>
    </submittedName>
</protein>
<keyword evidence="2 7" id="KW-0812">Transmembrane</keyword>
<dbReference type="InterPro" id="IPR003593">
    <property type="entry name" value="AAA+_ATPase"/>
</dbReference>
<evidence type="ECO:0000256" key="3">
    <source>
        <dbReference type="ARBA" id="ARBA00022741"/>
    </source>
</evidence>
<keyword evidence="11" id="KW-1185">Reference proteome</keyword>
<dbReference type="InterPro" id="IPR011527">
    <property type="entry name" value="ABC1_TM_dom"/>
</dbReference>
<dbReference type="InterPro" id="IPR027417">
    <property type="entry name" value="P-loop_NTPase"/>
</dbReference>
<evidence type="ECO:0000259" key="9">
    <source>
        <dbReference type="PROSITE" id="PS50929"/>
    </source>
</evidence>
<evidence type="ECO:0000313" key="11">
    <source>
        <dbReference type="Proteomes" id="UP000292958"/>
    </source>
</evidence>
<evidence type="ECO:0000313" key="10">
    <source>
        <dbReference type="EMBL" id="RZU43130.1"/>
    </source>
</evidence>
<accession>A0A4Q7YZ81</accession>
<evidence type="ECO:0000256" key="4">
    <source>
        <dbReference type="ARBA" id="ARBA00022840"/>
    </source>
</evidence>
<evidence type="ECO:0000256" key="1">
    <source>
        <dbReference type="ARBA" id="ARBA00004651"/>
    </source>
</evidence>
<dbReference type="EMBL" id="SHKW01000001">
    <property type="protein sequence ID" value="RZU43130.1"/>
    <property type="molecule type" value="Genomic_DNA"/>
</dbReference>
<dbReference type="InterPro" id="IPR036640">
    <property type="entry name" value="ABC1_TM_sf"/>
</dbReference>
<proteinExistence type="predicted"/>
<evidence type="ECO:0000256" key="2">
    <source>
        <dbReference type="ARBA" id="ARBA00022692"/>
    </source>
</evidence>
<dbReference type="SUPFAM" id="SSF52540">
    <property type="entry name" value="P-loop containing nucleoside triphosphate hydrolases"/>
    <property type="match status" value="1"/>
</dbReference>
<comment type="caution">
    <text evidence="10">The sequence shown here is derived from an EMBL/GenBank/DDBJ whole genome shotgun (WGS) entry which is preliminary data.</text>
</comment>
<dbReference type="RefSeq" id="WP_165420203.1">
    <property type="nucleotide sequence ID" value="NZ_SHKW01000001.1"/>
</dbReference>
<feature type="transmembrane region" description="Helical" evidence="7">
    <location>
        <begin position="292"/>
        <end position="313"/>
    </location>
</feature>
<dbReference type="GO" id="GO:0016887">
    <property type="term" value="F:ATP hydrolysis activity"/>
    <property type="evidence" value="ECO:0007669"/>
    <property type="project" value="InterPro"/>
</dbReference>
<dbReference type="Gene3D" id="3.40.50.300">
    <property type="entry name" value="P-loop containing nucleotide triphosphate hydrolases"/>
    <property type="match status" value="1"/>
</dbReference>
<dbReference type="PROSITE" id="PS50893">
    <property type="entry name" value="ABC_TRANSPORTER_2"/>
    <property type="match status" value="1"/>
</dbReference>
<dbReference type="InterPro" id="IPR003439">
    <property type="entry name" value="ABC_transporter-like_ATP-bd"/>
</dbReference>
<dbReference type="Pfam" id="PF00664">
    <property type="entry name" value="ABC_membrane"/>
    <property type="match status" value="1"/>
</dbReference>
<dbReference type="SMART" id="SM00382">
    <property type="entry name" value="AAA"/>
    <property type="match status" value="1"/>
</dbReference>
<organism evidence="10 11">
    <name type="scientific">Edaphobacter modestus</name>
    <dbReference type="NCBI Taxonomy" id="388466"/>
    <lineage>
        <taxon>Bacteria</taxon>
        <taxon>Pseudomonadati</taxon>
        <taxon>Acidobacteriota</taxon>
        <taxon>Terriglobia</taxon>
        <taxon>Terriglobales</taxon>
        <taxon>Acidobacteriaceae</taxon>
        <taxon>Edaphobacter</taxon>
    </lineage>
</organism>
<dbReference type="FunFam" id="3.40.50.300:FF:000218">
    <property type="entry name" value="Multidrug ABC transporter ATP-binding protein"/>
    <property type="match status" value="1"/>
</dbReference>
<dbReference type="Proteomes" id="UP000292958">
    <property type="component" value="Unassembled WGS sequence"/>
</dbReference>
<dbReference type="Gene3D" id="1.20.1560.10">
    <property type="entry name" value="ABC transporter type 1, transmembrane domain"/>
    <property type="match status" value="1"/>
</dbReference>
<evidence type="ECO:0000256" key="5">
    <source>
        <dbReference type="ARBA" id="ARBA00022989"/>
    </source>
</evidence>